<evidence type="ECO:0000313" key="5">
    <source>
        <dbReference type="RefSeq" id="XP_065667285.1"/>
    </source>
</evidence>
<organism evidence="4 5">
    <name type="scientific">Hydra vulgaris</name>
    <name type="common">Hydra</name>
    <name type="synonym">Hydra attenuata</name>
    <dbReference type="NCBI Taxonomy" id="6087"/>
    <lineage>
        <taxon>Eukaryota</taxon>
        <taxon>Metazoa</taxon>
        <taxon>Cnidaria</taxon>
        <taxon>Hydrozoa</taxon>
        <taxon>Hydroidolina</taxon>
        <taxon>Anthoathecata</taxon>
        <taxon>Aplanulata</taxon>
        <taxon>Hydridae</taxon>
        <taxon>Hydra</taxon>
    </lineage>
</organism>
<evidence type="ECO:0000256" key="2">
    <source>
        <dbReference type="PROSITE-ProRule" id="PRU00267"/>
    </source>
</evidence>
<dbReference type="PANTHER" id="PTHR10270:SF323">
    <property type="entry name" value="TRANSCRIPTION FACTOR SOX-14-RELATED"/>
    <property type="match status" value="1"/>
</dbReference>
<reference evidence="5" key="1">
    <citation type="submission" date="2025-08" db="UniProtKB">
        <authorList>
            <consortium name="RefSeq"/>
        </authorList>
    </citation>
    <scope>IDENTIFICATION</scope>
</reference>
<evidence type="ECO:0000313" key="4">
    <source>
        <dbReference type="Proteomes" id="UP001652625"/>
    </source>
</evidence>
<dbReference type="SMART" id="SM00398">
    <property type="entry name" value="HMG"/>
    <property type="match status" value="1"/>
</dbReference>
<sequence>MELDFGLDYFMSGALPTPEPQDGDIKHLNPLELNIDFQLGCGNKKKSSMDHVKRPMNAFMVWSQIERKKMADIYPDMHNAEISRRLGKRWKLLSDADRRPFVIRSEKLREEHMRRYPDYKYRPKKKAKELAAKELAAKELKNFSKVCEYNIVTLTNGKNDDWDKSKYTNNVMCCENNKALPNKTFVTISRQVGQIGSLSNITVSPQKCIDITPSTLSPPSVVPDCCGTPPDEYNSESFYNYDSFSGKNNSNSLYHEDMDLLINFARFTDGLPDLYTTPEVSEMLTGQWLENDLGF</sequence>
<keyword evidence="2" id="KW-0539">Nucleus</keyword>
<dbReference type="Proteomes" id="UP001652625">
    <property type="component" value="Chromosome 12"/>
</dbReference>
<evidence type="ECO:0000256" key="1">
    <source>
        <dbReference type="ARBA" id="ARBA00023125"/>
    </source>
</evidence>
<dbReference type="SUPFAM" id="SSF47095">
    <property type="entry name" value="HMG-box"/>
    <property type="match status" value="1"/>
</dbReference>
<dbReference type="CDD" id="cd22029">
    <property type="entry name" value="HMG-box_SoxC"/>
    <property type="match status" value="1"/>
</dbReference>
<name>A0ABM4CZ88_HYDVU</name>
<dbReference type="InterPro" id="IPR036910">
    <property type="entry name" value="HMG_box_dom_sf"/>
</dbReference>
<dbReference type="Pfam" id="PF00505">
    <property type="entry name" value="HMG_box"/>
    <property type="match status" value="1"/>
</dbReference>
<dbReference type="GeneID" id="100212529"/>
<feature type="domain" description="HMG box" evidence="3">
    <location>
        <begin position="52"/>
        <end position="120"/>
    </location>
</feature>
<dbReference type="PROSITE" id="PS50118">
    <property type="entry name" value="HMG_BOX_2"/>
    <property type="match status" value="1"/>
</dbReference>
<dbReference type="PANTHER" id="PTHR10270">
    <property type="entry name" value="SOX TRANSCRIPTION FACTOR"/>
    <property type="match status" value="1"/>
</dbReference>
<evidence type="ECO:0000259" key="3">
    <source>
        <dbReference type="PROSITE" id="PS50118"/>
    </source>
</evidence>
<accession>A0ABM4CZ88</accession>
<keyword evidence="1 2" id="KW-0238">DNA-binding</keyword>
<proteinExistence type="predicted"/>
<dbReference type="Gene3D" id="1.10.30.10">
    <property type="entry name" value="High mobility group box domain"/>
    <property type="match status" value="1"/>
</dbReference>
<protein>
    <submittedName>
        <fullName evidence="5">Transcription factor Sox-17-alpha-B</fullName>
    </submittedName>
</protein>
<dbReference type="RefSeq" id="XP_065667285.1">
    <property type="nucleotide sequence ID" value="XM_065811213.1"/>
</dbReference>
<dbReference type="InterPro" id="IPR050140">
    <property type="entry name" value="SRY-related_HMG-box_TF-like"/>
</dbReference>
<feature type="DNA-binding region" description="HMG box" evidence="2">
    <location>
        <begin position="52"/>
        <end position="120"/>
    </location>
</feature>
<dbReference type="InterPro" id="IPR009071">
    <property type="entry name" value="HMG_box_dom"/>
</dbReference>
<gene>
    <name evidence="5" type="primary">LOC100212529</name>
</gene>
<keyword evidence="4" id="KW-1185">Reference proteome</keyword>